<accession>A0A285IR81</accession>
<dbReference type="EMBL" id="OBEA01000003">
    <property type="protein sequence ID" value="SNY50343.1"/>
    <property type="molecule type" value="Genomic_DNA"/>
</dbReference>
<dbReference type="InterPro" id="IPR010297">
    <property type="entry name" value="DUF900_hydrolase"/>
</dbReference>
<dbReference type="Gene3D" id="3.40.50.1820">
    <property type="entry name" value="alpha/beta hydrolase"/>
    <property type="match status" value="1"/>
</dbReference>
<dbReference type="SUPFAM" id="SSF53474">
    <property type="entry name" value="alpha/beta-Hydrolases"/>
    <property type="match status" value="1"/>
</dbReference>
<gene>
    <name evidence="1" type="ORF">CVM39_01210</name>
    <name evidence="2" type="ORF">SAMN06297129_1775</name>
</gene>
<evidence type="ECO:0000313" key="2">
    <source>
        <dbReference type="EMBL" id="SNY50343.1"/>
    </source>
</evidence>
<dbReference type="EMBL" id="PGTD01000007">
    <property type="protein sequence ID" value="PJE31752.1"/>
    <property type="molecule type" value="Genomic_DNA"/>
</dbReference>
<name>A0A285IR81_9RHOB</name>
<reference evidence="1 4" key="2">
    <citation type="journal article" date="2018" name="Int. J. Syst. Evol. Microbiol.">
        <title>Pseudooceanicola lipolyticus sp. nov., a marine alphaproteobacterium, reclassification of Oceanicola flagellatus as Pseudooceanicola flagellatus comb. nov. and emended description of the genus Pseudooceanicola.</title>
        <authorList>
            <person name="Huang M.-M."/>
            <person name="Guo L.-L."/>
            <person name="Wu Y.-H."/>
            <person name="Lai Q.-L."/>
            <person name="Shao Z.-Z."/>
            <person name="Wang C.-S."/>
            <person name="Wu M."/>
            <person name="Xu X.-W."/>
        </authorList>
    </citation>
    <scope>NUCLEOTIDE SEQUENCE [LARGE SCALE GENOMIC DNA]</scope>
    <source>
        <strain evidence="1 4">Ar-45</strain>
    </source>
</reference>
<keyword evidence="1" id="KW-0378">Hydrolase</keyword>
<evidence type="ECO:0000313" key="1">
    <source>
        <dbReference type="EMBL" id="PJE31752.1"/>
    </source>
</evidence>
<sequence>MDYVFCVRGLSGGGFSDEPGGSRFLAVPENQQPVPDHKIKKKAWIEAVIQESRHGPQDELPRGDILMYVHGFNTPQDVMIERHRLLKSSLAALGFEGVVISFDWPCADQALNYLEDREDAKITALRMVREGIAAFAQAQRPDCRINLHILAHSMGAFVTREAFDDADDRPRVAAHSWSVSQVMLISGDVSAGSMAEGGKAGSLYRHCVRLTNYFNPFDAALSLSNVKRVGVAPRVGRIGLPETAPASAVNVNVGNYFDANKARFAGLKNASHTWYFHDERFLRDVLLTMQGEIDRHEIPGRAQGSLGNLVLV</sequence>
<organism evidence="2 3">
    <name type="scientific">Pseudooceanicola antarcticus</name>
    <dbReference type="NCBI Taxonomy" id="1247613"/>
    <lineage>
        <taxon>Bacteria</taxon>
        <taxon>Pseudomonadati</taxon>
        <taxon>Pseudomonadota</taxon>
        <taxon>Alphaproteobacteria</taxon>
        <taxon>Rhodobacterales</taxon>
        <taxon>Paracoccaceae</taxon>
        <taxon>Pseudooceanicola</taxon>
    </lineage>
</organism>
<dbReference type="OrthoDB" id="9797755at2"/>
<dbReference type="GO" id="GO:0016787">
    <property type="term" value="F:hydrolase activity"/>
    <property type="evidence" value="ECO:0007669"/>
    <property type="project" value="UniProtKB-KW"/>
</dbReference>
<dbReference type="Pfam" id="PF05990">
    <property type="entry name" value="DUF900"/>
    <property type="match status" value="1"/>
</dbReference>
<dbReference type="Proteomes" id="UP000231655">
    <property type="component" value="Unassembled WGS sequence"/>
</dbReference>
<protein>
    <submittedName>
        <fullName evidence="1">Alpha/beta hydrolase</fullName>
    </submittedName>
</protein>
<keyword evidence="4" id="KW-1185">Reference proteome</keyword>
<dbReference type="InterPro" id="IPR029058">
    <property type="entry name" value="AB_hydrolase_fold"/>
</dbReference>
<evidence type="ECO:0000313" key="4">
    <source>
        <dbReference type="Proteomes" id="UP000231702"/>
    </source>
</evidence>
<dbReference type="Proteomes" id="UP000231702">
    <property type="component" value="Unassembled WGS sequence"/>
</dbReference>
<proteinExistence type="predicted"/>
<reference evidence="2 3" key="1">
    <citation type="submission" date="2017-09" db="EMBL/GenBank/DDBJ databases">
        <authorList>
            <person name="Ehlers B."/>
            <person name="Leendertz F.H."/>
        </authorList>
    </citation>
    <scope>NUCLEOTIDE SEQUENCE [LARGE SCALE GENOMIC DNA]</scope>
    <source>
        <strain evidence="2 3">CGMCC 1.12662</strain>
    </source>
</reference>
<evidence type="ECO:0000313" key="3">
    <source>
        <dbReference type="Proteomes" id="UP000231655"/>
    </source>
</evidence>
<dbReference type="RefSeq" id="WP_097145528.1">
    <property type="nucleotide sequence ID" value="NZ_OBEA01000003.1"/>
</dbReference>
<dbReference type="AlphaFoldDB" id="A0A285IR81"/>